<reference evidence="1 4" key="1">
    <citation type="submission" date="2020-01" db="EMBL/GenBank/DDBJ databases">
        <authorList>
            <person name="Mishra B."/>
        </authorList>
    </citation>
    <scope>NUCLEOTIDE SEQUENCE [LARGE SCALE GENOMIC DNA]</scope>
</reference>
<proteinExistence type="predicted"/>
<protein>
    <recommendedName>
        <fullName evidence="5">Reverse transcriptase zinc-binding domain-containing protein</fullName>
    </recommendedName>
</protein>
<evidence type="ECO:0000313" key="3">
    <source>
        <dbReference type="EMBL" id="CAA7054243.1"/>
    </source>
</evidence>
<dbReference type="OrthoDB" id="691957at2759"/>
<accession>A0A6D2IGS7</accession>
<evidence type="ECO:0000313" key="4">
    <source>
        <dbReference type="Proteomes" id="UP000467841"/>
    </source>
</evidence>
<evidence type="ECO:0008006" key="5">
    <source>
        <dbReference type="Google" id="ProtNLM"/>
    </source>
</evidence>
<keyword evidence="4" id="KW-1185">Reference proteome</keyword>
<name>A0A6D2IGS7_9BRAS</name>
<dbReference type="Proteomes" id="UP000467841">
    <property type="component" value="Unassembled WGS sequence"/>
</dbReference>
<dbReference type="EMBL" id="CACVBM020001058">
    <property type="protein sequence ID" value="CAA7027554.1"/>
    <property type="molecule type" value="Genomic_DNA"/>
</dbReference>
<evidence type="ECO:0000313" key="1">
    <source>
        <dbReference type="EMBL" id="CAA7027554.1"/>
    </source>
</evidence>
<organism evidence="1 4">
    <name type="scientific">Microthlaspi erraticum</name>
    <dbReference type="NCBI Taxonomy" id="1685480"/>
    <lineage>
        <taxon>Eukaryota</taxon>
        <taxon>Viridiplantae</taxon>
        <taxon>Streptophyta</taxon>
        <taxon>Embryophyta</taxon>
        <taxon>Tracheophyta</taxon>
        <taxon>Spermatophyta</taxon>
        <taxon>Magnoliopsida</taxon>
        <taxon>eudicotyledons</taxon>
        <taxon>Gunneridae</taxon>
        <taxon>Pentapetalae</taxon>
        <taxon>rosids</taxon>
        <taxon>malvids</taxon>
        <taxon>Brassicales</taxon>
        <taxon>Brassicaceae</taxon>
        <taxon>Coluteocarpeae</taxon>
        <taxon>Microthlaspi</taxon>
    </lineage>
</organism>
<dbReference type="AlphaFoldDB" id="A0A6D2IGS7"/>
<evidence type="ECO:0000313" key="2">
    <source>
        <dbReference type="EMBL" id="CAA7045661.1"/>
    </source>
</evidence>
<sequence>MNWVIGNRCTTHFWKDKWLSGQSLLELTEIPEALTESRVSNLWQSRSGWLLTQIESYVSVDTRLTLAAVVVDEVTGGRDRMSWGLTQDGEFSITSAYSFLTQDARPRQCMTGLFTRAWHVAVPERVRVFLWLKWRGNYHTYLKRLPCNGRGWKWRCGNAFGSNGKCRDRVKFIKDIAKEAASAYALKPDSGGMRNRVERQIARKPPMQGWSKINTDGASL</sequence>
<dbReference type="EMBL" id="CACVBM020001566">
    <property type="protein sequence ID" value="CAA7054243.1"/>
    <property type="molecule type" value="Genomic_DNA"/>
</dbReference>
<dbReference type="EMBL" id="CACVBM020001329">
    <property type="protein sequence ID" value="CAA7045661.1"/>
    <property type="molecule type" value="Genomic_DNA"/>
</dbReference>
<gene>
    <name evidence="1" type="ORF">MERR_LOCUS14789</name>
    <name evidence="2" type="ORF">MERR_LOCUS32896</name>
    <name evidence="3" type="ORF">MERR_LOCUS41479</name>
</gene>